<comment type="caution">
    <text evidence="1">The sequence shown here is derived from an EMBL/GenBank/DDBJ whole genome shotgun (WGS) entry which is preliminary data.</text>
</comment>
<feature type="non-terminal residue" evidence="1">
    <location>
        <position position="1"/>
    </location>
</feature>
<name>A0A9N9J908_9GLOM</name>
<accession>A0A9N9J908</accession>
<reference evidence="1" key="1">
    <citation type="submission" date="2021-06" db="EMBL/GenBank/DDBJ databases">
        <authorList>
            <person name="Kallberg Y."/>
            <person name="Tangrot J."/>
            <person name="Rosling A."/>
        </authorList>
    </citation>
    <scope>NUCLEOTIDE SEQUENCE</scope>
    <source>
        <strain evidence="1">FL130A</strain>
    </source>
</reference>
<proteinExistence type="predicted"/>
<evidence type="ECO:0000313" key="1">
    <source>
        <dbReference type="EMBL" id="CAG8768016.1"/>
    </source>
</evidence>
<organism evidence="1 2">
    <name type="scientific">Ambispora leptoticha</name>
    <dbReference type="NCBI Taxonomy" id="144679"/>
    <lineage>
        <taxon>Eukaryota</taxon>
        <taxon>Fungi</taxon>
        <taxon>Fungi incertae sedis</taxon>
        <taxon>Mucoromycota</taxon>
        <taxon>Glomeromycotina</taxon>
        <taxon>Glomeromycetes</taxon>
        <taxon>Archaeosporales</taxon>
        <taxon>Ambisporaceae</taxon>
        <taxon>Ambispora</taxon>
    </lineage>
</organism>
<sequence length="144" mass="16676">SIPILGNTVQEKYANISIFLQSTEIDIITEYKILMNAMSSIAGQNLLWPFGLAYKFPCVKSQLKSKIREKTEIYEEHPLSKSSSAKYLSPKRFHNNIGPNLNERVQALENFQDELVEQLLIYQQYLDRRQQNMGLFLGEYVVDV</sequence>
<dbReference type="Proteomes" id="UP000789508">
    <property type="component" value="Unassembled WGS sequence"/>
</dbReference>
<evidence type="ECO:0000313" key="2">
    <source>
        <dbReference type="Proteomes" id="UP000789508"/>
    </source>
</evidence>
<dbReference type="EMBL" id="CAJVPS010050538">
    <property type="protein sequence ID" value="CAG8768016.1"/>
    <property type="molecule type" value="Genomic_DNA"/>
</dbReference>
<gene>
    <name evidence="1" type="ORF">ALEPTO_LOCUS13986</name>
</gene>
<protein>
    <submittedName>
        <fullName evidence="1">4570_t:CDS:1</fullName>
    </submittedName>
</protein>
<keyword evidence="2" id="KW-1185">Reference proteome</keyword>
<feature type="non-terminal residue" evidence="1">
    <location>
        <position position="144"/>
    </location>
</feature>
<dbReference type="AlphaFoldDB" id="A0A9N9J908"/>